<dbReference type="InterPro" id="IPR003615">
    <property type="entry name" value="HNH_nuc"/>
</dbReference>
<gene>
    <name evidence="2" type="ORF">Amal_01622</name>
</gene>
<sequence length="283" mass="33028">MSKISQRKRQISNKPLTKLTKSEIIYLIKEEKKKIENIKLDKMYVSEEIFSKSDLDFYDISKKHSILSGRINQLKVDLGRCNRIANIYKAKTESLTNKKKGIISGLFVKEKDIDSSKEEYNNAVLNSKKYQKEFTDISPEYERISNIYYSMSLNMKIKSIDNRISLLNDRLNFFLKKEERIISLKNKAAETTRRKRTIADSIKKQLSKYPYCPYCFGEIGENPHADHIYPVSKGGESLQKNMVFVCNTCNLNKGDKTLSAFIKKYNLNRDKIEHELDILGKEY</sequence>
<dbReference type="Gene3D" id="1.10.30.50">
    <property type="match status" value="1"/>
</dbReference>
<feature type="domain" description="HNH endonuclease 5" evidence="1">
    <location>
        <begin position="212"/>
        <end position="265"/>
    </location>
</feature>
<dbReference type="InterPro" id="IPR052892">
    <property type="entry name" value="NA-targeting_endonuclease"/>
</dbReference>
<dbReference type="STRING" id="178901.AmDm5_1760"/>
<keyword evidence="2" id="KW-0255">Endonuclease</keyword>
<dbReference type="Proteomes" id="UP000077349">
    <property type="component" value="Unassembled WGS sequence"/>
</dbReference>
<evidence type="ECO:0000259" key="1">
    <source>
        <dbReference type="Pfam" id="PF14279"/>
    </source>
</evidence>
<keyword evidence="2" id="KW-0378">Hydrolase</keyword>
<proteinExistence type="predicted"/>
<keyword evidence="2" id="KW-0540">Nuclease</keyword>
<evidence type="ECO:0000313" key="3">
    <source>
        <dbReference type="Proteomes" id="UP000077349"/>
    </source>
</evidence>
<accession>A0A087PP50</accession>
<dbReference type="PATRIC" id="fig|178901.10.peg.1702"/>
<name>A0A087PP50_9PROT</name>
<dbReference type="EMBL" id="LVHD01000016">
    <property type="protein sequence ID" value="OAG77186.1"/>
    <property type="molecule type" value="Genomic_DNA"/>
</dbReference>
<dbReference type="Pfam" id="PF14279">
    <property type="entry name" value="HNH_5"/>
    <property type="match status" value="1"/>
</dbReference>
<dbReference type="GO" id="GO:0004519">
    <property type="term" value="F:endonuclease activity"/>
    <property type="evidence" value="ECO:0007669"/>
    <property type="project" value="UniProtKB-KW"/>
</dbReference>
<dbReference type="PANTHER" id="PTHR33877:SF2">
    <property type="entry name" value="OS07G0170200 PROTEIN"/>
    <property type="match status" value="1"/>
</dbReference>
<dbReference type="CDD" id="cd00085">
    <property type="entry name" value="HNHc"/>
    <property type="match status" value="1"/>
</dbReference>
<comment type="caution">
    <text evidence="2">The sequence shown here is derived from an EMBL/GenBank/DDBJ whole genome shotgun (WGS) entry which is preliminary data.</text>
</comment>
<dbReference type="eggNOG" id="COG1403">
    <property type="taxonomic scope" value="Bacteria"/>
</dbReference>
<evidence type="ECO:0000313" key="2">
    <source>
        <dbReference type="EMBL" id="OAG77186.1"/>
    </source>
</evidence>
<dbReference type="InterPro" id="IPR029471">
    <property type="entry name" value="HNH_5"/>
</dbReference>
<dbReference type="AlphaFoldDB" id="A0A087PP50"/>
<reference evidence="2 3" key="1">
    <citation type="submission" date="2016-03" db="EMBL/GenBank/DDBJ databases">
        <title>Draft genome sequence of Acetobacter malorum CECT 7742, a strain isolated from strawberry vinegar.</title>
        <authorList>
            <person name="Sainz F."/>
            <person name="Mas A."/>
            <person name="Torija M.J."/>
        </authorList>
    </citation>
    <scope>NUCLEOTIDE SEQUENCE [LARGE SCALE GENOMIC DNA]</scope>
    <source>
        <strain evidence="2 3">CECT 7742</strain>
    </source>
</reference>
<dbReference type="PANTHER" id="PTHR33877">
    <property type="entry name" value="SLL1193 PROTEIN"/>
    <property type="match status" value="1"/>
</dbReference>
<organism evidence="2 3">
    <name type="scientific">Acetobacter malorum</name>
    <dbReference type="NCBI Taxonomy" id="178901"/>
    <lineage>
        <taxon>Bacteria</taxon>
        <taxon>Pseudomonadati</taxon>
        <taxon>Pseudomonadota</taxon>
        <taxon>Alphaproteobacteria</taxon>
        <taxon>Acetobacterales</taxon>
        <taxon>Acetobacteraceae</taxon>
        <taxon>Acetobacter</taxon>
    </lineage>
</organism>
<protein>
    <submittedName>
        <fullName evidence="2">HNH endonuclease</fullName>
    </submittedName>
</protein>